<sequence>MVVDPSKKLNHNKITKNDNIANDKTKKRRGEFHRAGEEEEFVTGSGESKKNLYLKSKGKQKKVTTNNIANAELNASDKQNSKSPANRQSKISSGVQKYVHKSIVHNYGELLNASGENSNDDVSVKRAKPAVVTKTTPVVVVKTPVLVSKKAESSSDSDSSSEEEVPVKKATPAGLAKTTPVVVA</sequence>
<proteinExistence type="predicted"/>
<reference evidence="2" key="1">
    <citation type="submission" date="2019-11" db="UniProtKB">
        <authorList>
            <consortium name="WormBaseParasite"/>
        </authorList>
    </citation>
    <scope>IDENTIFICATION</scope>
</reference>
<organism evidence="2">
    <name type="scientific">Mesocestoides corti</name>
    <name type="common">Flatworm</name>
    <dbReference type="NCBI Taxonomy" id="53468"/>
    <lineage>
        <taxon>Eukaryota</taxon>
        <taxon>Metazoa</taxon>
        <taxon>Spiralia</taxon>
        <taxon>Lophotrochozoa</taxon>
        <taxon>Platyhelminthes</taxon>
        <taxon>Cestoda</taxon>
        <taxon>Eucestoda</taxon>
        <taxon>Cyclophyllidea</taxon>
        <taxon>Mesocestoididae</taxon>
        <taxon>Mesocestoides</taxon>
    </lineage>
</organism>
<dbReference type="AlphaFoldDB" id="A0A5K3G5Z4"/>
<feature type="compositionally biased region" description="Polar residues" evidence="1">
    <location>
        <begin position="76"/>
        <end position="95"/>
    </location>
</feature>
<evidence type="ECO:0000256" key="1">
    <source>
        <dbReference type="SAM" id="MobiDB-lite"/>
    </source>
</evidence>
<evidence type="ECO:0000313" key="2">
    <source>
        <dbReference type="WBParaSite" id="MCU_013749-RA"/>
    </source>
</evidence>
<name>A0A5K3G5Z4_MESCO</name>
<dbReference type="WBParaSite" id="MCU_013749-RA">
    <property type="protein sequence ID" value="MCU_013749-RA"/>
    <property type="gene ID" value="MCU_013749"/>
</dbReference>
<feature type="region of interest" description="Disordered" evidence="1">
    <location>
        <begin position="145"/>
        <end position="184"/>
    </location>
</feature>
<accession>A0A5K3G5Z4</accession>
<protein>
    <submittedName>
        <fullName evidence="2">Uncharacterized protein</fullName>
    </submittedName>
</protein>
<feature type="region of interest" description="Disordered" evidence="1">
    <location>
        <begin position="1"/>
        <end position="97"/>
    </location>
</feature>